<dbReference type="NCBIfam" id="NF000584">
    <property type="entry name" value="PRK00009.1"/>
    <property type="match status" value="1"/>
</dbReference>
<proteinExistence type="inferred from homology"/>
<dbReference type="RefSeq" id="WP_015922015.1">
    <property type="nucleotide sequence ID" value="NC_011959.1"/>
</dbReference>
<dbReference type="GO" id="GO:0015977">
    <property type="term" value="P:carbon fixation"/>
    <property type="evidence" value="ECO:0007669"/>
    <property type="project" value="UniProtKB-UniRule"/>
</dbReference>
<dbReference type="eggNOG" id="COG2352">
    <property type="taxonomic scope" value="Bacteria"/>
</dbReference>
<dbReference type="Pfam" id="PF00311">
    <property type="entry name" value="PEPcase"/>
    <property type="match status" value="1"/>
</dbReference>
<dbReference type="AlphaFoldDB" id="B9L0J1"/>
<accession>B9L0J1</accession>
<evidence type="ECO:0000256" key="4">
    <source>
        <dbReference type="ARBA" id="ARBA00012305"/>
    </source>
</evidence>
<dbReference type="InterPro" id="IPR033129">
    <property type="entry name" value="PEPCASE_His_AS"/>
</dbReference>
<dbReference type="PANTHER" id="PTHR30523">
    <property type="entry name" value="PHOSPHOENOLPYRUVATE CARBOXYLASE"/>
    <property type="match status" value="1"/>
</dbReference>
<name>B9L0J1_THERP</name>
<keyword evidence="12" id="KW-0670">Pyruvate</keyword>
<dbReference type="SUPFAM" id="SSF51621">
    <property type="entry name" value="Phosphoenolpyruvate/pyruvate domain"/>
    <property type="match status" value="1"/>
</dbReference>
<evidence type="ECO:0000256" key="11">
    <source>
        <dbReference type="PROSITE-ProRule" id="PRU10112"/>
    </source>
</evidence>
<evidence type="ECO:0000256" key="10">
    <source>
        <dbReference type="HAMAP-Rule" id="MF_00595"/>
    </source>
</evidence>
<dbReference type="PROSITE" id="PS00393">
    <property type="entry name" value="PEPCASE_2"/>
    <property type="match status" value="1"/>
</dbReference>
<comment type="cofactor">
    <cofactor evidence="1 10">
        <name>Mg(2+)</name>
        <dbReference type="ChEBI" id="CHEBI:18420"/>
    </cofactor>
</comment>
<evidence type="ECO:0000313" key="13">
    <source>
        <dbReference type="Proteomes" id="UP000000447"/>
    </source>
</evidence>
<feature type="active site" evidence="10">
    <location>
        <position position="159"/>
    </location>
</feature>
<keyword evidence="8 10" id="KW-0120">Carbon dioxide fixation</keyword>
<dbReference type="HAMAP" id="MF_00595">
    <property type="entry name" value="PEPcase_type1"/>
    <property type="match status" value="1"/>
</dbReference>
<dbReference type="PRINTS" id="PR00150">
    <property type="entry name" value="PEPCARBXLASE"/>
</dbReference>
<evidence type="ECO:0000313" key="12">
    <source>
        <dbReference type="EMBL" id="ACM05187.1"/>
    </source>
</evidence>
<comment type="function">
    <text evidence="2 10">Forms oxaloacetate, a four-carbon dicarboxylic acid source for the tricarboxylic acid cycle.</text>
</comment>
<dbReference type="EC" id="4.1.1.31" evidence="4 10"/>
<organism evidence="12 13">
    <name type="scientific">Thermomicrobium roseum (strain ATCC 27502 / DSM 5159 / P-2)</name>
    <dbReference type="NCBI Taxonomy" id="309801"/>
    <lineage>
        <taxon>Bacteria</taxon>
        <taxon>Pseudomonadati</taxon>
        <taxon>Thermomicrobiota</taxon>
        <taxon>Thermomicrobia</taxon>
        <taxon>Thermomicrobiales</taxon>
        <taxon>Thermomicrobiaceae</taxon>
        <taxon>Thermomicrobium</taxon>
    </lineage>
</organism>
<dbReference type="PANTHER" id="PTHR30523:SF6">
    <property type="entry name" value="PHOSPHOENOLPYRUVATE CARBOXYLASE"/>
    <property type="match status" value="1"/>
</dbReference>
<dbReference type="STRING" id="309801.trd_1060"/>
<dbReference type="InterPro" id="IPR015813">
    <property type="entry name" value="Pyrv/PenolPyrv_kinase-like_dom"/>
</dbReference>
<dbReference type="Gene3D" id="1.20.1440.90">
    <property type="entry name" value="Phosphoenolpyruvate/pyruvate domain"/>
    <property type="match status" value="1"/>
</dbReference>
<keyword evidence="6 10" id="KW-0460">Magnesium</keyword>
<dbReference type="InterPro" id="IPR022805">
    <property type="entry name" value="PEP_COase_bac/pln-type"/>
</dbReference>
<dbReference type="InterPro" id="IPR021135">
    <property type="entry name" value="PEP_COase"/>
</dbReference>
<evidence type="ECO:0000256" key="8">
    <source>
        <dbReference type="ARBA" id="ARBA00023300"/>
    </source>
</evidence>
<comment type="catalytic activity">
    <reaction evidence="9 10">
        <text>oxaloacetate + phosphate = phosphoenolpyruvate + hydrogencarbonate</text>
        <dbReference type="Rhea" id="RHEA:28370"/>
        <dbReference type="ChEBI" id="CHEBI:16452"/>
        <dbReference type="ChEBI" id="CHEBI:17544"/>
        <dbReference type="ChEBI" id="CHEBI:43474"/>
        <dbReference type="ChEBI" id="CHEBI:58702"/>
        <dbReference type="EC" id="4.1.1.31"/>
    </reaction>
</comment>
<dbReference type="GO" id="GO:0006099">
    <property type="term" value="P:tricarboxylic acid cycle"/>
    <property type="evidence" value="ECO:0007669"/>
    <property type="project" value="InterPro"/>
</dbReference>
<comment type="similarity">
    <text evidence="3 10">Belongs to the PEPCase type 1 family.</text>
</comment>
<keyword evidence="7 10" id="KW-0456">Lyase</keyword>
<dbReference type="Proteomes" id="UP000000447">
    <property type="component" value="Chromosome"/>
</dbReference>
<comment type="subunit">
    <text evidence="10">Homotetramer.</text>
</comment>
<dbReference type="GO" id="GO:0005829">
    <property type="term" value="C:cytosol"/>
    <property type="evidence" value="ECO:0007669"/>
    <property type="project" value="TreeGrafter"/>
</dbReference>
<evidence type="ECO:0000256" key="2">
    <source>
        <dbReference type="ARBA" id="ARBA00003670"/>
    </source>
</evidence>
<dbReference type="GO" id="GO:0000287">
    <property type="term" value="F:magnesium ion binding"/>
    <property type="evidence" value="ECO:0007669"/>
    <property type="project" value="UniProtKB-UniRule"/>
</dbReference>
<dbReference type="GO" id="GO:0008964">
    <property type="term" value="F:phosphoenolpyruvate carboxylase activity"/>
    <property type="evidence" value="ECO:0007669"/>
    <property type="project" value="UniProtKB-UniRule"/>
</dbReference>
<dbReference type="KEGG" id="tro:trd_1060"/>
<dbReference type="EMBL" id="CP001275">
    <property type="protein sequence ID" value="ACM05187.1"/>
    <property type="molecule type" value="Genomic_DNA"/>
</dbReference>
<feature type="active site" evidence="10 11">
    <location>
        <position position="589"/>
    </location>
</feature>
<sequence length="928" mass="104584">MAGGRALDDERSAKALRAEPIEGLRNEVNLLGALLGDVLREQGGTELFDLVEWARLQSITGRTVGNMSDAFRGLLARLEEASDEEIFGLVRAFGIFFHLINLAEQHHRVRTLRQRERQERALHESLEEAFLTLRDRGVEPDRVKELLDDLLLFPVLTAHPSETRRRTVLQRLAALGQLIQQLDDTRLSPRERDWLFDRLREEITLLWQTAETRLARPTPLDEVRSTIAILAGPIYDVVPFFRRALRRAILRAYPELTSEALWNRLPIRIGSWVGGDRDGNPAVTAAVTEATARLMREAILRRYLEEVVDLRRALSVSARLRGASDELMATIDQERERLGFAPVRAWADEPYRRMLGLIEERLRRTERGEQGGYAGPEEFATHLKVMADSLRQHEGHWIADGRLADLIARVDVFGFHLAELEIRQDAARYREALAELFALVGCAGYEAMPSDEREHLVLTRLEQGVFGLPRGALSPDTREVLATFDAIGRIQRLSGERACHTVIVSMTREPADVLGTVVLAREAGLIDFATDGAVRHCRIDVVPLFEQIAELDRCDQILARLLANPIYRTVVRLRGNQQEVMLGYSDSNKDGGYVSSNWRIYRAQERLAEVARQFGAQLRLFYGRGGAIGRGGGPMGRAIRARPAAARRPVLKTTEQGEVIFARYSDPAIALRHWEQMTHASIGSLGSDPDPSMPESWYRMMEQLATWSQEAYERLVKDEPTFVRFFTSATPFPELASLNLASRPVARRGSPESGLCFADLRAIPWVFSWTQTRVNLPGWYGLGTALERALAAGEESTLREMYYRWPFFEMLLDNAQISLATADMLIAECYATLAGDDGWIAERIAEEYQRAVRTILAVTGQCELLERSPILARLVRLRNPYVDVLHACQIVLLRRYRAGAGKGERQSRLLDAIHHSINAIAAGLQTTG</sequence>
<keyword evidence="13" id="KW-1185">Reference proteome</keyword>
<reference evidence="12 13" key="1">
    <citation type="journal article" date="2009" name="PLoS ONE">
        <title>Complete genome sequence of the aerobic CO-oxidizing thermophile Thermomicrobium roseum.</title>
        <authorList>
            <person name="Wu D."/>
            <person name="Raymond J."/>
            <person name="Wu M."/>
            <person name="Chatterji S."/>
            <person name="Ren Q."/>
            <person name="Graham J.E."/>
            <person name="Bryant D.A."/>
            <person name="Robb F."/>
            <person name="Colman A."/>
            <person name="Tallon L.J."/>
            <person name="Badger J.H."/>
            <person name="Madupu R."/>
            <person name="Ward N.L."/>
            <person name="Eisen J.A."/>
        </authorList>
    </citation>
    <scope>NUCLEOTIDE SEQUENCE [LARGE SCALE GENOMIC DNA]</scope>
    <source>
        <strain evidence="13">ATCC 27502 / DSM 5159 / P-2</strain>
    </source>
</reference>
<evidence type="ECO:0000256" key="1">
    <source>
        <dbReference type="ARBA" id="ARBA00001946"/>
    </source>
</evidence>
<gene>
    <name evidence="10 12" type="primary">ppc</name>
    <name evidence="12" type="ordered locus">trd_1060</name>
</gene>
<dbReference type="GO" id="GO:0006107">
    <property type="term" value="P:oxaloacetate metabolic process"/>
    <property type="evidence" value="ECO:0007669"/>
    <property type="project" value="UniProtKB-UniRule"/>
</dbReference>
<evidence type="ECO:0000256" key="9">
    <source>
        <dbReference type="ARBA" id="ARBA00048995"/>
    </source>
</evidence>
<evidence type="ECO:0000256" key="5">
    <source>
        <dbReference type="ARBA" id="ARBA00022419"/>
    </source>
</evidence>
<evidence type="ECO:0000256" key="7">
    <source>
        <dbReference type="ARBA" id="ARBA00023239"/>
    </source>
</evidence>
<evidence type="ECO:0000256" key="6">
    <source>
        <dbReference type="ARBA" id="ARBA00022842"/>
    </source>
</evidence>
<dbReference type="HOGENOM" id="CLU_006557_2_0_0"/>
<evidence type="ECO:0000256" key="3">
    <source>
        <dbReference type="ARBA" id="ARBA00008346"/>
    </source>
</evidence>
<protein>
    <recommendedName>
        <fullName evidence="5 10">Phosphoenolpyruvate carboxylase</fullName>
        <shortName evidence="10">PEPC</shortName>
        <shortName evidence="10">PEPCase</shortName>
        <ecNumber evidence="4 10">4.1.1.31</ecNumber>
    </recommendedName>
</protein>